<sequence length="67" mass="8269">MANWKSTSCHNPWKQRQARGLSRRNKPRHKEVAVKTFELRHIISHVLRLLNLFMWRMPMHQIHRYPI</sequence>
<dbReference type="RefSeq" id="XP_065955615.1">
    <property type="nucleotide sequence ID" value="XM_066100215.1"/>
</dbReference>
<evidence type="ECO:0000256" key="1">
    <source>
        <dbReference type="SAM" id="MobiDB-lite"/>
    </source>
</evidence>
<accession>A0A7T7BH71</accession>
<name>A0A7T7BH71_PENDI</name>
<reference evidence="2 3" key="1">
    <citation type="submission" date="2020-08" db="EMBL/GenBank/DDBJ databases">
        <title>The completed genome sequence of the pathogenic ascomycete fungus Penicillium digitatum.</title>
        <authorList>
            <person name="Wang M."/>
        </authorList>
    </citation>
    <scope>NUCLEOTIDE SEQUENCE [LARGE SCALE GENOMIC DNA]</scope>
    <source>
        <strain evidence="2 3">PdW03</strain>
    </source>
</reference>
<evidence type="ECO:0000313" key="3">
    <source>
        <dbReference type="Proteomes" id="UP000595662"/>
    </source>
</evidence>
<evidence type="ECO:0000313" key="2">
    <source>
        <dbReference type="EMBL" id="QQK39661.1"/>
    </source>
</evidence>
<dbReference type="AlphaFoldDB" id="A0A7T7BH71"/>
<feature type="region of interest" description="Disordered" evidence="1">
    <location>
        <begin position="1"/>
        <end position="29"/>
    </location>
</feature>
<dbReference type="EMBL" id="CP060774">
    <property type="protein sequence ID" value="QQK39661.1"/>
    <property type="molecule type" value="Genomic_DNA"/>
</dbReference>
<protein>
    <submittedName>
        <fullName evidence="2">Uncharacterized protein</fullName>
    </submittedName>
</protein>
<gene>
    <name evidence="2" type="ORF">Pdw03_2515</name>
</gene>
<dbReference type="Proteomes" id="UP000595662">
    <property type="component" value="Chromosome 1"/>
</dbReference>
<organism evidence="2 3">
    <name type="scientific">Penicillium digitatum</name>
    <name type="common">Green mold</name>
    <dbReference type="NCBI Taxonomy" id="36651"/>
    <lineage>
        <taxon>Eukaryota</taxon>
        <taxon>Fungi</taxon>
        <taxon>Dikarya</taxon>
        <taxon>Ascomycota</taxon>
        <taxon>Pezizomycotina</taxon>
        <taxon>Eurotiomycetes</taxon>
        <taxon>Eurotiomycetidae</taxon>
        <taxon>Eurotiales</taxon>
        <taxon>Aspergillaceae</taxon>
        <taxon>Penicillium</taxon>
    </lineage>
</organism>
<feature type="compositionally biased region" description="Polar residues" evidence="1">
    <location>
        <begin position="1"/>
        <end position="10"/>
    </location>
</feature>
<dbReference type="GeneID" id="90952400"/>
<proteinExistence type="predicted"/>